<feature type="signal peptide" evidence="3">
    <location>
        <begin position="1"/>
        <end position="21"/>
    </location>
</feature>
<keyword evidence="3" id="KW-0732">Signal</keyword>
<reference evidence="5" key="2">
    <citation type="submission" date="2014-06" db="EMBL/GenBank/DDBJ databases">
        <authorList>
            <person name="Genoscope - CEA"/>
        </authorList>
    </citation>
    <scope>NUCLEOTIDE SEQUENCE</scope>
</reference>
<feature type="chain" id="PRO_5040665672" evidence="3">
    <location>
        <begin position="22"/>
        <end position="104"/>
    </location>
</feature>
<evidence type="ECO:0000256" key="1">
    <source>
        <dbReference type="SAM" id="MobiDB-lite"/>
    </source>
</evidence>
<dbReference type="Proteomes" id="UP001295469">
    <property type="component" value="Chromosome A03"/>
</dbReference>
<proteinExistence type="predicted"/>
<evidence type="ECO:0000313" key="4">
    <source>
        <dbReference type="EMBL" id="CAF2132369.1"/>
    </source>
</evidence>
<dbReference type="GeneID" id="106444761"/>
<dbReference type="Gramene" id="CDY39235">
    <property type="protein sequence ID" value="CDY39235"/>
    <property type="gene ID" value="GSBRNA2T00067455001"/>
</dbReference>
<feature type="compositionally biased region" description="Basic residues" evidence="1">
    <location>
        <begin position="52"/>
        <end position="77"/>
    </location>
</feature>
<keyword evidence="2" id="KW-1133">Transmembrane helix</keyword>
<evidence type="ECO:0000256" key="3">
    <source>
        <dbReference type="SAM" id="SignalP"/>
    </source>
</evidence>
<dbReference type="STRING" id="3708.A0A078HL92"/>
<gene>
    <name evidence="5" type="primary">BnaA03g50470D</name>
    <name evidence="4" type="ORF">DARMORV10_A03P60230.1</name>
    <name evidence="5" type="ORF">GSBRNA2T00067455001</name>
</gene>
<dbReference type="AlphaFoldDB" id="A0A078HL92"/>
<feature type="region of interest" description="Disordered" evidence="1">
    <location>
        <begin position="44"/>
        <end position="80"/>
    </location>
</feature>
<keyword evidence="2" id="KW-0812">Transmembrane</keyword>
<dbReference type="PaxDb" id="3708-A0A078HL92"/>
<organism evidence="5 6">
    <name type="scientific">Brassica napus</name>
    <name type="common">Rape</name>
    <dbReference type="NCBI Taxonomy" id="3708"/>
    <lineage>
        <taxon>Eukaryota</taxon>
        <taxon>Viridiplantae</taxon>
        <taxon>Streptophyta</taxon>
        <taxon>Embryophyta</taxon>
        <taxon>Tracheophyta</taxon>
        <taxon>Spermatophyta</taxon>
        <taxon>Magnoliopsida</taxon>
        <taxon>eudicotyledons</taxon>
        <taxon>Gunneridae</taxon>
        <taxon>Pentapetalae</taxon>
        <taxon>rosids</taxon>
        <taxon>malvids</taxon>
        <taxon>Brassicales</taxon>
        <taxon>Brassicaceae</taxon>
        <taxon>Brassiceae</taxon>
        <taxon>Brassica</taxon>
    </lineage>
</organism>
<evidence type="ECO:0000256" key="2">
    <source>
        <dbReference type="SAM" id="Phobius"/>
    </source>
</evidence>
<reference evidence="5 6" key="1">
    <citation type="journal article" date="2014" name="Science">
        <title>Plant genetics. Early allopolyploid evolution in the post-Neolithic Brassica napus oilseed genome.</title>
        <authorList>
            <person name="Chalhoub B."/>
            <person name="Denoeud F."/>
            <person name="Liu S."/>
            <person name="Parkin I.A."/>
            <person name="Tang H."/>
            <person name="Wang X."/>
            <person name="Chiquet J."/>
            <person name="Belcram H."/>
            <person name="Tong C."/>
            <person name="Samans B."/>
            <person name="Correa M."/>
            <person name="Da Silva C."/>
            <person name="Just J."/>
            <person name="Falentin C."/>
            <person name="Koh C.S."/>
            <person name="Le Clainche I."/>
            <person name="Bernard M."/>
            <person name="Bento P."/>
            <person name="Noel B."/>
            <person name="Labadie K."/>
            <person name="Alberti A."/>
            <person name="Charles M."/>
            <person name="Arnaud D."/>
            <person name="Guo H."/>
            <person name="Daviaud C."/>
            <person name="Alamery S."/>
            <person name="Jabbari K."/>
            <person name="Zhao M."/>
            <person name="Edger P.P."/>
            <person name="Chelaifa H."/>
            <person name="Tack D."/>
            <person name="Lassalle G."/>
            <person name="Mestiri I."/>
            <person name="Schnel N."/>
            <person name="Le Paslier M.C."/>
            <person name="Fan G."/>
            <person name="Renault V."/>
            <person name="Bayer P.E."/>
            <person name="Golicz A.A."/>
            <person name="Manoli S."/>
            <person name="Lee T.H."/>
            <person name="Thi V.H."/>
            <person name="Chalabi S."/>
            <person name="Hu Q."/>
            <person name="Fan C."/>
            <person name="Tollenaere R."/>
            <person name="Lu Y."/>
            <person name="Battail C."/>
            <person name="Shen J."/>
            <person name="Sidebottom C.H."/>
            <person name="Wang X."/>
            <person name="Canaguier A."/>
            <person name="Chauveau A."/>
            <person name="Berard A."/>
            <person name="Deniot G."/>
            <person name="Guan M."/>
            <person name="Liu Z."/>
            <person name="Sun F."/>
            <person name="Lim Y.P."/>
            <person name="Lyons E."/>
            <person name="Town C.D."/>
            <person name="Bancroft I."/>
            <person name="Wang X."/>
            <person name="Meng J."/>
            <person name="Ma J."/>
            <person name="Pires J.C."/>
            <person name="King G.J."/>
            <person name="Brunel D."/>
            <person name="Delourme R."/>
            <person name="Renard M."/>
            <person name="Aury J.M."/>
            <person name="Adams K.L."/>
            <person name="Batley J."/>
            <person name="Snowdon R.J."/>
            <person name="Tost J."/>
            <person name="Edwards D."/>
            <person name="Zhou Y."/>
            <person name="Hua W."/>
            <person name="Sharpe A.G."/>
            <person name="Paterson A.H."/>
            <person name="Guan C."/>
            <person name="Wincker P."/>
        </authorList>
    </citation>
    <scope>NUCLEOTIDE SEQUENCE [LARGE SCALE GENOMIC DNA]</scope>
    <source>
        <strain evidence="6">cv. Darmor-bzh</strain>
    </source>
</reference>
<protein>
    <submittedName>
        <fullName evidence="4">(rape) hypothetical protein</fullName>
    </submittedName>
    <submittedName>
        <fullName evidence="5">BnaA03g50470D protein</fullName>
    </submittedName>
</protein>
<keyword evidence="6" id="KW-1185">Reference proteome</keyword>
<evidence type="ECO:0000313" key="5">
    <source>
        <dbReference type="EMBL" id="CDY39235.1"/>
    </source>
</evidence>
<dbReference type="KEGG" id="bna:106444761"/>
<keyword evidence="2" id="KW-0472">Membrane</keyword>
<reference evidence="4" key="3">
    <citation type="submission" date="2021-01" db="EMBL/GenBank/DDBJ databases">
        <authorList>
            <consortium name="Genoscope - CEA"/>
            <person name="William W."/>
        </authorList>
    </citation>
    <scope>NUCLEOTIDE SEQUENCE</scope>
</reference>
<sequence length="104" mass="11773">MRTSSLLYLCLLVSILLLSQSHIISSEHQGSRIRPLDRNLVEHEEYPEGSSHGHHHHDHLRAFVKKSKKSKKKKKSSATRNLLSSPLTYLSTVVTSFVLLLAAF</sequence>
<dbReference type="Proteomes" id="UP000028999">
    <property type="component" value="Unassembled WGS sequence"/>
</dbReference>
<accession>A0A078HL92</accession>
<dbReference type="EMBL" id="LK032443">
    <property type="protein sequence ID" value="CDY39235.1"/>
    <property type="molecule type" value="Genomic_DNA"/>
</dbReference>
<dbReference type="EMBL" id="HG994357">
    <property type="protein sequence ID" value="CAF2132369.1"/>
    <property type="molecule type" value="Genomic_DNA"/>
</dbReference>
<evidence type="ECO:0000313" key="6">
    <source>
        <dbReference type="Proteomes" id="UP000028999"/>
    </source>
</evidence>
<name>A0A078HL92_BRANA</name>
<feature type="transmembrane region" description="Helical" evidence="2">
    <location>
        <begin position="86"/>
        <end position="103"/>
    </location>
</feature>
<dbReference type="RefSeq" id="XP_013741655.1">
    <property type="nucleotide sequence ID" value="XM_013886201.3"/>
</dbReference>